<evidence type="ECO:0000256" key="1">
    <source>
        <dbReference type="SAM" id="Phobius"/>
    </source>
</evidence>
<keyword evidence="1" id="KW-0812">Transmembrane</keyword>
<proteinExistence type="predicted"/>
<dbReference type="Proteomes" id="UP000092420">
    <property type="component" value="Unassembled WGS sequence"/>
</dbReference>
<evidence type="ECO:0000313" key="2">
    <source>
        <dbReference type="EMBL" id="KYC54894.1"/>
    </source>
</evidence>
<keyword evidence="1" id="KW-0472">Membrane</keyword>
<sequence length="68" mass="7588">MPRVPVARTGSSYLKIVGIFLIFVGVLIFFNQNPFQIISTTLNIDIFVNIKPIWGLIMMIGGMALLFS</sequence>
<gene>
    <name evidence="2" type="ORF">AN188_00691</name>
    <name evidence="3" type="ORF">APG09_00557</name>
</gene>
<keyword evidence="1" id="KW-1133">Transmembrane helix</keyword>
<evidence type="ECO:0000313" key="3">
    <source>
        <dbReference type="EMBL" id="KYC58057.1"/>
    </source>
</evidence>
<evidence type="ECO:0000313" key="4">
    <source>
        <dbReference type="Proteomes" id="UP000092420"/>
    </source>
</evidence>
<protein>
    <submittedName>
        <fullName evidence="3">Uncharacterized protein</fullName>
    </submittedName>
</protein>
<dbReference type="EMBL" id="LNJE01000005">
    <property type="protein sequence ID" value="KYC58057.1"/>
    <property type="molecule type" value="Genomic_DNA"/>
</dbReference>
<comment type="caution">
    <text evidence="3">The sequence shown here is derived from an EMBL/GenBank/DDBJ whole genome shotgun (WGS) entry which is preliminary data.</text>
</comment>
<feature type="transmembrane region" description="Helical" evidence="1">
    <location>
        <begin position="50"/>
        <end position="67"/>
    </location>
</feature>
<accession>A0A150JDA6</accession>
<dbReference type="AlphaFoldDB" id="A0A150JLK3"/>
<accession>A0A150JH34</accession>
<accession>A0A150JLK3</accession>
<organism evidence="3">
    <name type="scientific">Candidatus Methanofastidiosum methylothiophilum</name>
    <dbReference type="NCBI Taxonomy" id="1705564"/>
    <lineage>
        <taxon>Archaea</taxon>
        <taxon>Methanobacteriati</taxon>
        <taxon>Methanobacteriota</taxon>
        <taxon>Stenosarchaea group</taxon>
        <taxon>Candidatus Methanofastidiosia</taxon>
        <taxon>Candidatus Methanofastidiosales</taxon>
        <taxon>Candidatus Methanofastidiosaceae</taxon>
        <taxon>Candidatus Methanofastidiosum</taxon>
    </lineage>
</organism>
<feature type="transmembrane region" description="Helical" evidence="1">
    <location>
        <begin position="12"/>
        <end position="30"/>
    </location>
</feature>
<name>A0A150JLK3_9EURY</name>
<dbReference type="EMBL" id="LNJB01000006">
    <property type="protein sequence ID" value="KYC54894.1"/>
    <property type="molecule type" value="Genomic_DNA"/>
</dbReference>
<reference evidence="3 4" key="1">
    <citation type="journal article" date="2016" name="ISME J.">
        <title>Chasing the elusive Euryarchaeota class WSA2: genomes reveal a uniquely fastidious methyl-reducing methanogen.</title>
        <authorList>
            <person name="Nobu M.K."/>
            <person name="Narihiro T."/>
            <person name="Kuroda K."/>
            <person name="Mei R."/>
            <person name="Liu W.T."/>
        </authorList>
    </citation>
    <scope>NUCLEOTIDE SEQUENCE [LARGE SCALE GENOMIC DNA]</scope>
    <source>
        <strain evidence="2">ADurb1013_Bin02101</strain>
        <strain evidence="3">ADurb1213_Bin02801</strain>
    </source>
</reference>